<keyword evidence="2" id="KW-1133">Transmembrane helix</keyword>
<evidence type="ECO:0000256" key="2">
    <source>
        <dbReference type="SAM" id="Phobius"/>
    </source>
</evidence>
<proteinExistence type="inferred from homology"/>
<accession>A0A0N4Y7Z8</accession>
<keyword evidence="2" id="KW-0812">Transmembrane</keyword>
<comment type="similarity">
    <text evidence="1">Belongs to the nematode receptor-like protein sre family.</text>
</comment>
<dbReference type="InterPro" id="IPR052860">
    <property type="entry name" value="NRL-GPCR1"/>
</dbReference>
<feature type="transmembrane region" description="Helical" evidence="2">
    <location>
        <begin position="145"/>
        <end position="166"/>
    </location>
</feature>
<dbReference type="InterPro" id="IPR004151">
    <property type="entry name" value="7TM_GPCR_serpentine_rcpt_Sre"/>
</dbReference>
<dbReference type="WBParaSite" id="NBR_0001231101-mRNA-1">
    <property type="protein sequence ID" value="NBR_0001231101-mRNA-1"/>
    <property type="gene ID" value="NBR_0001231101"/>
</dbReference>
<keyword evidence="4" id="KW-1185">Reference proteome</keyword>
<feature type="transmembrane region" description="Helical" evidence="2">
    <location>
        <begin position="6"/>
        <end position="27"/>
    </location>
</feature>
<reference evidence="3 4" key="2">
    <citation type="submission" date="2018-11" db="EMBL/GenBank/DDBJ databases">
        <authorList>
            <consortium name="Pathogen Informatics"/>
        </authorList>
    </citation>
    <scope>NUCLEOTIDE SEQUENCE [LARGE SCALE GENOMIC DNA]</scope>
</reference>
<keyword evidence="2" id="KW-0472">Membrane</keyword>
<dbReference type="GO" id="GO:0016020">
    <property type="term" value="C:membrane"/>
    <property type="evidence" value="ECO:0007669"/>
    <property type="project" value="InterPro"/>
</dbReference>
<dbReference type="PANTHER" id="PTHR47521:SF7">
    <property type="entry name" value="SERPENTINE RECEPTOR CLASS EPSILON-6"/>
    <property type="match status" value="1"/>
</dbReference>
<reference evidence="5" key="1">
    <citation type="submission" date="2017-02" db="UniProtKB">
        <authorList>
            <consortium name="WormBaseParasite"/>
        </authorList>
    </citation>
    <scope>IDENTIFICATION</scope>
</reference>
<dbReference type="AlphaFoldDB" id="A0A0N4Y7Z8"/>
<evidence type="ECO:0000256" key="1">
    <source>
        <dbReference type="ARBA" id="ARBA00006803"/>
    </source>
</evidence>
<evidence type="ECO:0000313" key="3">
    <source>
        <dbReference type="EMBL" id="VDL75901.1"/>
    </source>
</evidence>
<evidence type="ECO:0000313" key="4">
    <source>
        <dbReference type="Proteomes" id="UP000271162"/>
    </source>
</evidence>
<dbReference type="Pfam" id="PF03125">
    <property type="entry name" value="Sre"/>
    <property type="match status" value="1"/>
</dbReference>
<protein>
    <submittedName>
        <fullName evidence="5">G_PROTEIN_RECEP_F1_2 domain-containing protein</fullName>
    </submittedName>
</protein>
<feature type="transmembrane region" description="Helical" evidence="2">
    <location>
        <begin position="239"/>
        <end position="257"/>
    </location>
</feature>
<dbReference type="Proteomes" id="UP000271162">
    <property type="component" value="Unassembled WGS sequence"/>
</dbReference>
<feature type="transmembrane region" description="Helical" evidence="2">
    <location>
        <begin position="39"/>
        <end position="59"/>
    </location>
</feature>
<dbReference type="PANTHER" id="PTHR47521">
    <property type="entry name" value="SERPENTINE RECEPTOR, CLASS E (EPSILON)-RELATED"/>
    <property type="match status" value="1"/>
</dbReference>
<feature type="transmembrane region" description="Helical" evidence="2">
    <location>
        <begin position="194"/>
        <end position="219"/>
    </location>
</feature>
<dbReference type="OMA" id="DAMYLIS"/>
<dbReference type="EMBL" id="UYSL01020718">
    <property type="protein sequence ID" value="VDL75901.1"/>
    <property type="molecule type" value="Genomic_DNA"/>
</dbReference>
<feature type="transmembrane region" description="Helical" evidence="2">
    <location>
        <begin position="114"/>
        <end position="133"/>
    </location>
</feature>
<name>A0A0N4Y7Z8_NIPBR</name>
<gene>
    <name evidence="3" type="ORF">NBR_LOCUS12312</name>
</gene>
<organism evidence="5">
    <name type="scientific">Nippostrongylus brasiliensis</name>
    <name type="common">Rat hookworm</name>
    <dbReference type="NCBI Taxonomy" id="27835"/>
    <lineage>
        <taxon>Eukaryota</taxon>
        <taxon>Metazoa</taxon>
        <taxon>Ecdysozoa</taxon>
        <taxon>Nematoda</taxon>
        <taxon>Chromadorea</taxon>
        <taxon>Rhabditida</taxon>
        <taxon>Rhabditina</taxon>
        <taxon>Rhabditomorpha</taxon>
        <taxon>Strongyloidea</taxon>
        <taxon>Heligmosomidae</taxon>
        <taxon>Nippostrongylus</taxon>
    </lineage>
</organism>
<sequence>MPSVILILRLLMYVLGNLTSIPALWILYRDKLLHHNFRAILFIIIASGYVMSVTNYIQIARLMDGTFENAPSCLGSLEMFFNFGSTLFVYGNLCLTIERWLALVIVATYEKYSSYVSAVTFTGLIVVIPPMIFLTAGCDLWYESFLTSFLTFFVLSLASGMVSTYLRFCKTTRIRDINSSLGSRFQSEENCKTMVIYLTLSLSELLTSLVMVLLMYLMYLRGEGFMIEDAGPMADAADMVGSMRIVVVHGVLIYYYYKRERSRASKSLFMTQNAEDHFKAMNEIWK</sequence>
<dbReference type="GO" id="GO:0007606">
    <property type="term" value="P:sensory perception of chemical stimulus"/>
    <property type="evidence" value="ECO:0007669"/>
    <property type="project" value="InterPro"/>
</dbReference>
<dbReference type="OrthoDB" id="5865528at2759"/>
<evidence type="ECO:0000313" key="5">
    <source>
        <dbReference type="WBParaSite" id="NBR_0001231101-mRNA-1"/>
    </source>
</evidence>
<feature type="transmembrane region" description="Helical" evidence="2">
    <location>
        <begin position="79"/>
        <end position="102"/>
    </location>
</feature>